<feature type="non-terminal residue" evidence="1">
    <location>
        <position position="1"/>
    </location>
</feature>
<keyword evidence="2" id="KW-1185">Reference proteome</keyword>
<dbReference type="Proteomes" id="UP000824469">
    <property type="component" value="Unassembled WGS sequence"/>
</dbReference>
<protein>
    <submittedName>
        <fullName evidence="1">Uncharacterized protein</fullName>
    </submittedName>
</protein>
<comment type="caution">
    <text evidence="1">The sequence shown here is derived from an EMBL/GenBank/DDBJ whole genome shotgun (WGS) entry which is preliminary data.</text>
</comment>
<organism evidence="1 2">
    <name type="scientific">Taxus chinensis</name>
    <name type="common">Chinese yew</name>
    <name type="synonym">Taxus wallichiana var. chinensis</name>
    <dbReference type="NCBI Taxonomy" id="29808"/>
    <lineage>
        <taxon>Eukaryota</taxon>
        <taxon>Viridiplantae</taxon>
        <taxon>Streptophyta</taxon>
        <taxon>Embryophyta</taxon>
        <taxon>Tracheophyta</taxon>
        <taxon>Spermatophyta</taxon>
        <taxon>Pinopsida</taxon>
        <taxon>Pinidae</taxon>
        <taxon>Conifers II</taxon>
        <taxon>Cupressales</taxon>
        <taxon>Taxaceae</taxon>
        <taxon>Taxus</taxon>
    </lineage>
</organism>
<name>A0AA38GCS8_TAXCH</name>
<gene>
    <name evidence="1" type="ORF">KI387_015543</name>
</gene>
<dbReference type="AlphaFoldDB" id="A0AA38GCS8"/>
<accession>A0AA38GCS8</accession>
<sequence>MTTLFYHTNEGANEIAAVAEDDIMKKVKFMVTCDRPLQGDEASSILELKRKILETLKMQRKQVCSLKFLIGSHKSPFLDNKRVRYNKPSFAVAFLHVIKGFSTTIVDKGEMESEDAPFCRLCVLLYQTLHSVSKQVIGRLFFIKIATLSLLLK</sequence>
<dbReference type="EMBL" id="JAHRHJ020000003">
    <property type="protein sequence ID" value="KAH9320904.1"/>
    <property type="molecule type" value="Genomic_DNA"/>
</dbReference>
<evidence type="ECO:0000313" key="1">
    <source>
        <dbReference type="EMBL" id="KAH9320904.1"/>
    </source>
</evidence>
<proteinExistence type="predicted"/>
<evidence type="ECO:0000313" key="2">
    <source>
        <dbReference type="Proteomes" id="UP000824469"/>
    </source>
</evidence>
<reference evidence="1 2" key="1">
    <citation type="journal article" date="2021" name="Nat. Plants">
        <title>The Taxus genome provides insights into paclitaxel biosynthesis.</title>
        <authorList>
            <person name="Xiong X."/>
            <person name="Gou J."/>
            <person name="Liao Q."/>
            <person name="Li Y."/>
            <person name="Zhou Q."/>
            <person name="Bi G."/>
            <person name="Li C."/>
            <person name="Du R."/>
            <person name="Wang X."/>
            <person name="Sun T."/>
            <person name="Guo L."/>
            <person name="Liang H."/>
            <person name="Lu P."/>
            <person name="Wu Y."/>
            <person name="Zhang Z."/>
            <person name="Ro D.K."/>
            <person name="Shang Y."/>
            <person name="Huang S."/>
            <person name="Yan J."/>
        </authorList>
    </citation>
    <scope>NUCLEOTIDE SEQUENCE [LARGE SCALE GENOMIC DNA]</scope>
    <source>
        <strain evidence="1">Ta-2019</strain>
    </source>
</reference>